<dbReference type="Proteomes" id="UP000765509">
    <property type="component" value="Unassembled WGS sequence"/>
</dbReference>
<proteinExistence type="predicted"/>
<sequence>MQSRKNKSPHHLRNGHKPRLKELRTFGCLAFMAIPRHQRKWKLAPAGEKGFLLGYENNNTLNRILRLNNKKVAITKHATFDESSFPDVNQGLPLTNPTTSTNRQTNHCRNQLSCNGR</sequence>
<dbReference type="EMBL" id="AVOT02004875">
    <property type="protein sequence ID" value="MBW0477617.1"/>
    <property type="molecule type" value="Genomic_DNA"/>
</dbReference>
<comment type="caution">
    <text evidence="3">The sequence shown here is derived from an EMBL/GenBank/DDBJ whole genome shotgun (WGS) entry which is preliminary data.</text>
</comment>
<evidence type="ECO:0000313" key="4">
    <source>
        <dbReference type="Proteomes" id="UP000765509"/>
    </source>
</evidence>
<evidence type="ECO:0000256" key="1">
    <source>
        <dbReference type="SAM" id="MobiDB-lite"/>
    </source>
</evidence>
<dbReference type="AlphaFoldDB" id="A0A9Q3C7E6"/>
<name>A0A9Q3C7E6_9BASI</name>
<feature type="domain" description="Retroviral polymerase SH3-like" evidence="2">
    <location>
        <begin position="28"/>
        <end position="89"/>
    </location>
</feature>
<dbReference type="Pfam" id="PF25597">
    <property type="entry name" value="SH3_retrovirus"/>
    <property type="match status" value="1"/>
</dbReference>
<feature type="compositionally biased region" description="Polar residues" evidence="1">
    <location>
        <begin position="92"/>
        <end position="117"/>
    </location>
</feature>
<evidence type="ECO:0000259" key="2">
    <source>
        <dbReference type="Pfam" id="PF25597"/>
    </source>
</evidence>
<gene>
    <name evidence="3" type="ORF">O181_017332</name>
</gene>
<keyword evidence="4" id="KW-1185">Reference proteome</keyword>
<reference evidence="3" key="1">
    <citation type="submission" date="2021-03" db="EMBL/GenBank/DDBJ databases">
        <title>Draft genome sequence of rust myrtle Austropuccinia psidii MF-1, a brazilian biotype.</title>
        <authorList>
            <person name="Quecine M.C."/>
            <person name="Pachon D.M.R."/>
            <person name="Bonatelli M.L."/>
            <person name="Correr F.H."/>
            <person name="Franceschini L.M."/>
            <person name="Leite T.F."/>
            <person name="Margarido G.R.A."/>
            <person name="Almeida C.A."/>
            <person name="Ferrarezi J.A."/>
            <person name="Labate C.A."/>
        </authorList>
    </citation>
    <scope>NUCLEOTIDE SEQUENCE</scope>
    <source>
        <strain evidence="3">MF-1</strain>
    </source>
</reference>
<dbReference type="OrthoDB" id="2518452at2759"/>
<organism evidence="3 4">
    <name type="scientific">Austropuccinia psidii MF-1</name>
    <dbReference type="NCBI Taxonomy" id="1389203"/>
    <lineage>
        <taxon>Eukaryota</taxon>
        <taxon>Fungi</taxon>
        <taxon>Dikarya</taxon>
        <taxon>Basidiomycota</taxon>
        <taxon>Pucciniomycotina</taxon>
        <taxon>Pucciniomycetes</taxon>
        <taxon>Pucciniales</taxon>
        <taxon>Sphaerophragmiaceae</taxon>
        <taxon>Austropuccinia</taxon>
    </lineage>
</organism>
<dbReference type="InterPro" id="IPR057670">
    <property type="entry name" value="SH3_retrovirus"/>
</dbReference>
<feature type="region of interest" description="Disordered" evidence="1">
    <location>
        <begin position="86"/>
        <end position="117"/>
    </location>
</feature>
<evidence type="ECO:0000313" key="3">
    <source>
        <dbReference type="EMBL" id="MBW0477617.1"/>
    </source>
</evidence>
<protein>
    <recommendedName>
        <fullName evidence="2">Retroviral polymerase SH3-like domain-containing protein</fullName>
    </recommendedName>
</protein>
<accession>A0A9Q3C7E6</accession>